<dbReference type="Pfam" id="PF04230">
    <property type="entry name" value="PS_pyruv_trans"/>
    <property type="match status" value="1"/>
</dbReference>
<dbReference type="Gene3D" id="3.40.50.2000">
    <property type="entry name" value="Glycogen Phosphorylase B"/>
    <property type="match status" value="1"/>
</dbReference>
<dbReference type="EMBL" id="PFFQ01000063">
    <property type="protein sequence ID" value="PIW14175.1"/>
    <property type="molecule type" value="Genomic_DNA"/>
</dbReference>
<sequence>MKRVLISGYYGFHNTGDEAILTAICQLLSPFELEIKVLTAQEDHELQGCQFQAIQRTQMAQIYQTLQNTDLFISGGGGLFQDVTGLGSIPYYGGLLWLARRLNVPTLIFSQGLGPLRMPWSRWAVSKIFHGCSGISLRDQDAIDLLKEIKGPVQRTVLSADPVLAMRGMPPGRAEEILRQEGLNPDYPIIGVSIRPWKTWYEKQLKSFTAVLSQFARQARAQLLFIPFQADQDTWMCHEAAYAIQTRPAACQPGLHVLRGNYSPLEIFSLIGQMDMIVGMRLHSLIMAAANRVPAVGIVYDPKVRSFSEMVGYPFMGSVTSLSHSDHFYQYLFTTWQEREAIRKSLDQKLPALENRVYEAVRIALQLLGIDYENFE</sequence>
<dbReference type="NCBIfam" id="TIGR03609">
    <property type="entry name" value="S_layer_CsaB"/>
    <property type="match status" value="1"/>
</dbReference>
<dbReference type="InterPro" id="IPR019896">
    <property type="entry name" value="Polysacch_pyruvyl_Trfase_CsaB"/>
</dbReference>
<feature type="domain" description="Polysaccharide pyruvyl transferase" evidence="1">
    <location>
        <begin position="14"/>
        <end position="302"/>
    </location>
</feature>
<dbReference type="PANTHER" id="PTHR36836:SF1">
    <property type="entry name" value="COLANIC ACID BIOSYNTHESIS PROTEIN WCAK"/>
    <property type="match status" value="1"/>
</dbReference>
<organism evidence="2 3">
    <name type="scientific">bacterium (Candidatus Blackallbacteria) CG17_big_fil_post_rev_8_21_14_2_50_48_46</name>
    <dbReference type="NCBI Taxonomy" id="2014261"/>
    <lineage>
        <taxon>Bacteria</taxon>
        <taxon>Candidatus Blackallbacteria</taxon>
    </lineage>
</organism>
<reference evidence="2 3" key="1">
    <citation type="submission" date="2017-09" db="EMBL/GenBank/DDBJ databases">
        <title>Depth-based differentiation of microbial function through sediment-hosted aquifers and enrichment of novel symbionts in the deep terrestrial subsurface.</title>
        <authorList>
            <person name="Probst A.J."/>
            <person name="Ladd B."/>
            <person name="Jarett J.K."/>
            <person name="Geller-Mcgrath D.E."/>
            <person name="Sieber C.M."/>
            <person name="Emerson J.B."/>
            <person name="Anantharaman K."/>
            <person name="Thomas B.C."/>
            <person name="Malmstrom R."/>
            <person name="Stieglmeier M."/>
            <person name="Klingl A."/>
            <person name="Woyke T."/>
            <person name="Ryan C.M."/>
            <person name="Banfield J.F."/>
        </authorList>
    </citation>
    <scope>NUCLEOTIDE SEQUENCE [LARGE SCALE GENOMIC DNA]</scope>
    <source>
        <strain evidence="2">CG17_big_fil_post_rev_8_21_14_2_50_48_46</strain>
    </source>
</reference>
<keyword evidence="2" id="KW-0808">Transferase</keyword>
<dbReference type="InterPro" id="IPR007345">
    <property type="entry name" value="Polysacch_pyruvyl_Trfase"/>
</dbReference>
<accession>A0A2M7FXZ3</accession>
<proteinExistence type="predicted"/>
<dbReference type="GO" id="GO:0016740">
    <property type="term" value="F:transferase activity"/>
    <property type="evidence" value="ECO:0007669"/>
    <property type="project" value="UniProtKB-KW"/>
</dbReference>
<evidence type="ECO:0000259" key="1">
    <source>
        <dbReference type="Pfam" id="PF04230"/>
    </source>
</evidence>
<dbReference type="AlphaFoldDB" id="A0A2M7FXZ3"/>
<dbReference type="Proteomes" id="UP000231019">
    <property type="component" value="Unassembled WGS sequence"/>
</dbReference>
<protein>
    <submittedName>
        <fullName evidence="2">Polysaccharide pyruvyl transferase CsaB</fullName>
    </submittedName>
</protein>
<gene>
    <name evidence="2" type="primary">csaB</name>
    <name evidence="2" type="ORF">COW36_22630</name>
</gene>
<evidence type="ECO:0000313" key="2">
    <source>
        <dbReference type="EMBL" id="PIW14175.1"/>
    </source>
</evidence>
<comment type="caution">
    <text evidence="2">The sequence shown here is derived from an EMBL/GenBank/DDBJ whole genome shotgun (WGS) entry which is preliminary data.</text>
</comment>
<name>A0A2M7FXZ3_9BACT</name>
<evidence type="ECO:0000313" key="3">
    <source>
        <dbReference type="Proteomes" id="UP000231019"/>
    </source>
</evidence>
<dbReference type="PANTHER" id="PTHR36836">
    <property type="entry name" value="COLANIC ACID BIOSYNTHESIS PROTEIN WCAK"/>
    <property type="match status" value="1"/>
</dbReference>